<keyword evidence="14" id="KW-1185">Reference proteome</keyword>
<dbReference type="InterPro" id="IPR036631">
    <property type="entry name" value="MGMT_N_sf"/>
</dbReference>
<dbReference type="GO" id="GO:0032259">
    <property type="term" value="P:methylation"/>
    <property type="evidence" value="ECO:0007669"/>
    <property type="project" value="UniProtKB-KW"/>
</dbReference>
<evidence type="ECO:0000313" key="13">
    <source>
        <dbReference type="EMBL" id="UUF08924.1"/>
    </source>
</evidence>
<dbReference type="InterPro" id="IPR001497">
    <property type="entry name" value="MethylDNA_cys_MeTrfase_AS"/>
</dbReference>
<evidence type="ECO:0000256" key="2">
    <source>
        <dbReference type="ARBA" id="ARBA00008711"/>
    </source>
</evidence>
<evidence type="ECO:0000259" key="10">
    <source>
        <dbReference type="Pfam" id="PF01035"/>
    </source>
</evidence>
<dbReference type="PANTHER" id="PTHR10815:SF5">
    <property type="entry name" value="METHYLATED-DNA--PROTEIN-CYSTEINE METHYLTRANSFERASE"/>
    <property type="match status" value="1"/>
</dbReference>
<dbReference type="SUPFAM" id="SSF46767">
    <property type="entry name" value="Methylated DNA-protein cysteine methyltransferase, C-terminal domain"/>
    <property type="match status" value="1"/>
</dbReference>
<dbReference type="InterPro" id="IPR014048">
    <property type="entry name" value="MethylDNA_cys_MeTrfase_DNA-bd"/>
</dbReference>
<dbReference type="CDD" id="cd06445">
    <property type="entry name" value="ATase"/>
    <property type="match status" value="1"/>
</dbReference>
<dbReference type="HAMAP" id="MF_00772">
    <property type="entry name" value="OGT"/>
    <property type="match status" value="1"/>
</dbReference>
<evidence type="ECO:0000256" key="6">
    <source>
        <dbReference type="ARBA" id="ARBA00022763"/>
    </source>
</evidence>
<dbReference type="Gene3D" id="1.10.10.10">
    <property type="entry name" value="Winged helix-like DNA-binding domain superfamily/Winged helix DNA-binding domain"/>
    <property type="match status" value="1"/>
</dbReference>
<dbReference type="EMBL" id="CP071249">
    <property type="protein sequence ID" value="UUF05619.1"/>
    <property type="molecule type" value="Genomic_DNA"/>
</dbReference>
<feature type="domain" description="Methylated-DNA-[protein]-cysteine S-methyltransferase DNA binding" evidence="10">
    <location>
        <begin position="74"/>
        <end position="152"/>
    </location>
</feature>
<evidence type="ECO:0000256" key="1">
    <source>
        <dbReference type="ARBA" id="ARBA00001286"/>
    </source>
</evidence>
<dbReference type="Pfam" id="PF02870">
    <property type="entry name" value="Methyltransf_1N"/>
    <property type="match status" value="1"/>
</dbReference>
<protein>
    <recommendedName>
        <fullName evidence="9">Methylated-DNA--protein-cysteine methyltransferase</fullName>
        <ecNumber evidence="9">2.1.1.63</ecNumber>
    </recommendedName>
    <alternativeName>
        <fullName evidence="9">6-O-methylguanine-DNA methyltransferase</fullName>
        <shortName evidence="9">MGMT</shortName>
    </alternativeName>
    <alternativeName>
        <fullName evidence="9">O-6-methylguanine-DNA-alkyltransferase</fullName>
    </alternativeName>
</protein>
<dbReference type="GO" id="GO:0006307">
    <property type="term" value="P:DNA alkylation repair"/>
    <property type="evidence" value="ECO:0007669"/>
    <property type="project" value="UniProtKB-UniRule"/>
</dbReference>
<dbReference type="AlphaFoldDB" id="A0A9Q9FJ67"/>
<comment type="function">
    <text evidence="9">Involved in the cellular defense against the biological effects of O6-methylguanine (O6-MeG) and O4-methylthymine (O4-MeT) in DNA. Repairs the methylated nucleobase in DNA by stoichiometrically transferring the methyl group to a cysteine residue in the enzyme. This is a suicide reaction: the enzyme is irreversibly inactivated.</text>
</comment>
<evidence type="ECO:0000313" key="15">
    <source>
        <dbReference type="Proteomes" id="UP001058072"/>
    </source>
</evidence>
<keyword evidence="4 9" id="KW-0489">Methyltransferase</keyword>
<dbReference type="Proteomes" id="UP001058016">
    <property type="component" value="Chromosome"/>
</dbReference>
<name>A0A9Q9FJ67_9FIRM</name>
<evidence type="ECO:0000256" key="4">
    <source>
        <dbReference type="ARBA" id="ARBA00022603"/>
    </source>
</evidence>
<comment type="similarity">
    <text evidence="2 9">Belongs to the MGMT family.</text>
</comment>
<keyword evidence="3 9" id="KW-0963">Cytoplasm</keyword>
<dbReference type="Gene3D" id="3.30.160.70">
    <property type="entry name" value="Methylated DNA-protein cysteine methyltransferase domain"/>
    <property type="match status" value="1"/>
</dbReference>
<comment type="miscellaneous">
    <text evidence="9">This enzyme catalyzes only one turnover and therefore is not strictly catalytic. According to one definition, an enzyme is a biocatalyst that acts repeatedly and over many reaction cycles.</text>
</comment>
<dbReference type="Proteomes" id="UP001058072">
    <property type="component" value="Chromosome"/>
</dbReference>
<evidence type="ECO:0000259" key="11">
    <source>
        <dbReference type="Pfam" id="PF02870"/>
    </source>
</evidence>
<dbReference type="NCBIfam" id="TIGR00589">
    <property type="entry name" value="ogt"/>
    <property type="match status" value="1"/>
</dbReference>
<evidence type="ECO:0000256" key="7">
    <source>
        <dbReference type="ARBA" id="ARBA00023204"/>
    </source>
</evidence>
<evidence type="ECO:0000256" key="5">
    <source>
        <dbReference type="ARBA" id="ARBA00022679"/>
    </source>
</evidence>
<dbReference type="InterPro" id="IPR008332">
    <property type="entry name" value="MethylG_MeTrfase_N"/>
</dbReference>
<feature type="active site" description="Nucleophile; methyl group acceptor" evidence="9">
    <location>
        <position position="124"/>
    </location>
</feature>
<dbReference type="RefSeq" id="WP_212725199.1">
    <property type="nucleotide sequence ID" value="NZ_CP071249.1"/>
</dbReference>
<dbReference type="FunFam" id="1.10.10.10:FF:000214">
    <property type="entry name" value="Methylated-DNA--protein-cysteine methyltransferase"/>
    <property type="match status" value="1"/>
</dbReference>
<comment type="subcellular location">
    <subcellularLocation>
        <location evidence="9">Cytoplasm</location>
    </subcellularLocation>
</comment>
<dbReference type="EC" id="2.1.1.63" evidence="9"/>
<dbReference type="EMBL" id="CP071250">
    <property type="protein sequence ID" value="UUF08924.1"/>
    <property type="molecule type" value="Genomic_DNA"/>
</dbReference>
<evidence type="ECO:0000313" key="12">
    <source>
        <dbReference type="EMBL" id="UUF05619.1"/>
    </source>
</evidence>
<keyword evidence="5 9" id="KW-0808">Transferase</keyword>
<dbReference type="GO" id="GO:0003908">
    <property type="term" value="F:methylated-DNA-[protein]-cysteine S-methyltransferase activity"/>
    <property type="evidence" value="ECO:0007669"/>
    <property type="project" value="UniProtKB-UniRule"/>
</dbReference>
<dbReference type="PANTHER" id="PTHR10815">
    <property type="entry name" value="METHYLATED-DNA--PROTEIN-CYSTEINE METHYLTRANSFERASE"/>
    <property type="match status" value="1"/>
</dbReference>
<comment type="catalytic activity">
    <reaction evidence="8 9">
        <text>a 6-O-methyl-2'-deoxyguanosine in DNA + L-cysteinyl-[protein] = S-methyl-L-cysteinyl-[protein] + a 2'-deoxyguanosine in DNA</text>
        <dbReference type="Rhea" id="RHEA:24000"/>
        <dbReference type="Rhea" id="RHEA-COMP:10131"/>
        <dbReference type="Rhea" id="RHEA-COMP:10132"/>
        <dbReference type="Rhea" id="RHEA-COMP:11367"/>
        <dbReference type="Rhea" id="RHEA-COMP:11368"/>
        <dbReference type="ChEBI" id="CHEBI:29950"/>
        <dbReference type="ChEBI" id="CHEBI:82612"/>
        <dbReference type="ChEBI" id="CHEBI:85445"/>
        <dbReference type="ChEBI" id="CHEBI:85448"/>
        <dbReference type="EC" id="2.1.1.63"/>
    </reaction>
</comment>
<evidence type="ECO:0000256" key="8">
    <source>
        <dbReference type="ARBA" id="ARBA00049348"/>
    </source>
</evidence>
<dbReference type="InterPro" id="IPR036217">
    <property type="entry name" value="MethylDNA_cys_MeTrfase_DNAb"/>
</dbReference>
<comment type="catalytic activity">
    <reaction evidence="1 9">
        <text>a 4-O-methyl-thymidine in DNA + L-cysteinyl-[protein] = a thymidine in DNA + S-methyl-L-cysteinyl-[protein]</text>
        <dbReference type="Rhea" id="RHEA:53428"/>
        <dbReference type="Rhea" id="RHEA-COMP:10131"/>
        <dbReference type="Rhea" id="RHEA-COMP:10132"/>
        <dbReference type="Rhea" id="RHEA-COMP:13555"/>
        <dbReference type="Rhea" id="RHEA-COMP:13556"/>
        <dbReference type="ChEBI" id="CHEBI:29950"/>
        <dbReference type="ChEBI" id="CHEBI:82612"/>
        <dbReference type="ChEBI" id="CHEBI:137386"/>
        <dbReference type="ChEBI" id="CHEBI:137387"/>
        <dbReference type="EC" id="2.1.1.63"/>
    </reaction>
</comment>
<dbReference type="PROSITE" id="PS00374">
    <property type="entry name" value="MGMT"/>
    <property type="match status" value="1"/>
</dbReference>
<dbReference type="SUPFAM" id="SSF53155">
    <property type="entry name" value="Methylated DNA-protein cysteine methyltransferase domain"/>
    <property type="match status" value="1"/>
</dbReference>
<dbReference type="InterPro" id="IPR036388">
    <property type="entry name" value="WH-like_DNA-bd_sf"/>
</dbReference>
<gene>
    <name evidence="12" type="ORF">J0J69_11225</name>
    <name evidence="13" type="ORF">J0J70_02640</name>
</gene>
<sequence length="157" mass="17726">MKYYHYYESPIGKLVIVHNDRGITNLYLAHLLQIENAIQEETDLIKEAVKQLDEYFNGLRQSFDLPLALAGTHFQQKVWQALRNIPCGKTYSYKQIAEQIDNPKASRAIGMANNKNPILLLIPCHRVIGGNGKLVGFAAGLEVKKHLLTLEGTSYEC</sequence>
<proteinExistence type="inferred from homology"/>
<dbReference type="InterPro" id="IPR023546">
    <property type="entry name" value="MGMT"/>
</dbReference>
<dbReference type="GO" id="GO:0005737">
    <property type="term" value="C:cytoplasm"/>
    <property type="evidence" value="ECO:0007669"/>
    <property type="project" value="UniProtKB-SubCell"/>
</dbReference>
<reference evidence="13 14" key="1">
    <citation type="submission" date="2021-03" db="EMBL/GenBank/DDBJ databases">
        <title>Comparative Genomics and Metabolomics in the genus Turicibacter.</title>
        <authorList>
            <person name="Maki J."/>
            <person name="Looft T."/>
        </authorList>
    </citation>
    <scope>NUCLEOTIDE SEQUENCE</scope>
    <source>
        <strain evidence="13">ISU324</strain>
        <strain evidence="12 14">MMM721</strain>
    </source>
</reference>
<evidence type="ECO:0000313" key="14">
    <source>
        <dbReference type="Proteomes" id="UP001058016"/>
    </source>
</evidence>
<organism evidence="13 15">
    <name type="scientific">Turicibacter bilis</name>
    <dbReference type="NCBI Taxonomy" id="2735723"/>
    <lineage>
        <taxon>Bacteria</taxon>
        <taxon>Bacillati</taxon>
        <taxon>Bacillota</taxon>
        <taxon>Erysipelotrichia</taxon>
        <taxon>Erysipelotrichales</taxon>
        <taxon>Turicibacteraceae</taxon>
        <taxon>Turicibacter</taxon>
    </lineage>
</organism>
<dbReference type="Pfam" id="PF01035">
    <property type="entry name" value="DNA_binding_1"/>
    <property type="match status" value="1"/>
</dbReference>
<keyword evidence="6 9" id="KW-0227">DNA damage</keyword>
<feature type="domain" description="Methylguanine DNA methyltransferase ribonuclease-like" evidence="11">
    <location>
        <begin position="3"/>
        <end position="69"/>
    </location>
</feature>
<keyword evidence="7 9" id="KW-0234">DNA repair</keyword>
<evidence type="ECO:0000256" key="3">
    <source>
        <dbReference type="ARBA" id="ARBA00022490"/>
    </source>
</evidence>
<evidence type="ECO:0000256" key="9">
    <source>
        <dbReference type="HAMAP-Rule" id="MF_00772"/>
    </source>
</evidence>
<accession>A0A9Q9FJ67</accession>